<dbReference type="EMBL" id="QJKJ01002369">
    <property type="protein sequence ID" value="RDY03170.1"/>
    <property type="molecule type" value="Genomic_DNA"/>
</dbReference>
<comment type="caution">
    <text evidence="1">The sequence shown here is derived from an EMBL/GenBank/DDBJ whole genome shotgun (WGS) entry which is preliminary data.</text>
</comment>
<dbReference type="PANTHER" id="PTHR35046:SF9">
    <property type="entry name" value="RNA-DIRECTED DNA POLYMERASE"/>
    <property type="match status" value="1"/>
</dbReference>
<dbReference type="OrthoDB" id="407598at2759"/>
<organism evidence="1 2">
    <name type="scientific">Mucuna pruriens</name>
    <name type="common">Velvet bean</name>
    <name type="synonym">Dolichos pruriens</name>
    <dbReference type="NCBI Taxonomy" id="157652"/>
    <lineage>
        <taxon>Eukaryota</taxon>
        <taxon>Viridiplantae</taxon>
        <taxon>Streptophyta</taxon>
        <taxon>Embryophyta</taxon>
        <taxon>Tracheophyta</taxon>
        <taxon>Spermatophyta</taxon>
        <taxon>Magnoliopsida</taxon>
        <taxon>eudicotyledons</taxon>
        <taxon>Gunneridae</taxon>
        <taxon>Pentapetalae</taxon>
        <taxon>rosids</taxon>
        <taxon>fabids</taxon>
        <taxon>Fabales</taxon>
        <taxon>Fabaceae</taxon>
        <taxon>Papilionoideae</taxon>
        <taxon>50 kb inversion clade</taxon>
        <taxon>NPAAA clade</taxon>
        <taxon>indigoferoid/millettioid clade</taxon>
        <taxon>Phaseoleae</taxon>
        <taxon>Mucuna</taxon>
    </lineage>
</organism>
<dbReference type="AlphaFoldDB" id="A0A371HK95"/>
<sequence length="94" mass="11218">MRRDVHHICKRCFIYKVANSKVPSHGLYIPLPIPTSPQVEISMDFALGLPRSRDRFSKMAHFILFHKKKKKKWRNSPQAPWKLDENEFLCKNKR</sequence>
<dbReference type="Proteomes" id="UP000257109">
    <property type="component" value="Unassembled WGS sequence"/>
</dbReference>
<keyword evidence="2" id="KW-1185">Reference proteome</keyword>
<protein>
    <submittedName>
        <fullName evidence="1">Uncharacterized protein</fullName>
    </submittedName>
</protein>
<proteinExistence type="predicted"/>
<feature type="non-terminal residue" evidence="1">
    <location>
        <position position="94"/>
    </location>
</feature>
<evidence type="ECO:0000313" key="1">
    <source>
        <dbReference type="EMBL" id="RDY03170.1"/>
    </source>
</evidence>
<name>A0A371HK95_MUCPR</name>
<accession>A0A371HK95</accession>
<dbReference type="PANTHER" id="PTHR35046">
    <property type="entry name" value="ZINC KNUCKLE (CCHC-TYPE) FAMILY PROTEIN"/>
    <property type="match status" value="1"/>
</dbReference>
<feature type="non-terminal residue" evidence="1">
    <location>
        <position position="1"/>
    </location>
</feature>
<evidence type="ECO:0000313" key="2">
    <source>
        <dbReference type="Proteomes" id="UP000257109"/>
    </source>
</evidence>
<reference evidence="1" key="1">
    <citation type="submission" date="2018-05" db="EMBL/GenBank/DDBJ databases">
        <title>Draft genome of Mucuna pruriens seed.</title>
        <authorList>
            <person name="Nnadi N.E."/>
            <person name="Vos R."/>
            <person name="Hasami M.H."/>
            <person name="Devisetty U.K."/>
            <person name="Aguiy J.C."/>
        </authorList>
    </citation>
    <scope>NUCLEOTIDE SEQUENCE [LARGE SCALE GENOMIC DNA]</scope>
    <source>
        <strain evidence="1">JCA_2017</strain>
    </source>
</reference>
<gene>
    <name evidence="1" type="ORF">CR513_13277</name>
</gene>